<dbReference type="GO" id="GO:0016020">
    <property type="term" value="C:membrane"/>
    <property type="evidence" value="ECO:0007669"/>
    <property type="project" value="UniProtKB-SubCell"/>
</dbReference>
<dbReference type="InterPro" id="IPR049326">
    <property type="entry name" value="Rhodopsin_dom_fungi"/>
</dbReference>
<comment type="similarity">
    <text evidence="5">Belongs to the SAT4 family.</text>
</comment>
<keyword evidence="4 7" id="KW-0472">Membrane</keyword>
<evidence type="ECO:0000256" key="6">
    <source>
        <dbReference type="SAM" id="MobiDB-lite"/>
    </source>
</evidence>
<dbReference type="AlphaFoldDB" id="A0A8H5X0X4"/>
<keyword evidence="10" id="KW-1185">Reference proteome</keyword>
<feature type="domain" description="Rhodopsin" evidence="8">
    <location>
        <begin position="38"/>
        <end position="276"/>
    </location>
</feature>
<dbReference type="Proteomes" id="UP000567885">
    <property type="component" value="Unassembled WGS sequence"/>
</dbReference>
<feature type="transmembrane region" description="Helical" evidence="7">
    <location>
        <begin position="94"/>
        <end position="119"/>
    </location>
</feature>
<dbReference type="PANTHER" id="PTHR33048:SF155">
    <property type="entry name" value="INTEGRAL MEMBRANE PROTEIN"/>
    <property type="match status" value="1"/>
</dbReference>
<feature type="transmembrane region" description="Helical" evidence="7">
    <location>
        <begin position="252"/>
        <end position="272"/>
    </location>
</feature>
<evidence type="ECO:0000256" key="4">
    <source>
        <dbReference type="ARBA" id="ARBA00023136"/>
    </source>
</evidence>
<keyword evidence="2 7" id="KW-0812">Transmembrane</keyword>
<feature type="region of interest" description="Disordered" evidence="6">
    <location>
        <begin position="346"/>
        <end position="365"/>
    </location>
</feature>
<organism evidence="9 10">
    <name type="scientific">Fusarium heterosporum</name>
    <dbReference type="NCBI Taxonomy" id="42747"/>
    <lineage>
        <taxon>Eukaryota</taxon>
        <taxon>Fungi</taxon>
        <taxon>Dikarya</taxon>
        <taxon>Ascomycota</taxon>
        <taxon>Pezizomycotina</taxon>
        <taxon>Sordariomycetes</taxon>
        <taxon>Hypocreomycetidae</taxon>
        <taxon>Hypocreales</taxon>
        <taxon>Nectriaceae</taxon>
        <taxon>Fusarium</taxon>
        <taxon>Fusarium heterosporum species complex</taxon>
    </lineage>
</organism>
<evidence type="ECO:0000313" key="9">
    <source>
        <dbReference type="EMBL" id="KAF5679246.1"/>
    </source>
</evidence>
<sequence>MSSENPHSQAYLDADKGPTILGIVLTVSILSTLFVFGRVFTRKRIIGALHLDDWFTIVAVIFQWCQVAVTIVAVRSGNGRHFDTLDVSQQQNAIFYTILGFPFGVMAFGFPKLAVVALITRLMNPGRMHKIFLWALAGTCMLSLIGCIIILFAQCSPVESQWTFSITDKTCWSPYILVDFAIFSGALSATTDLYLAIYPAVVLYSLQMNKRKKVALSCALGIGSIATIVAIYKCTRLPSLASPDFSYDTSDLVIWTIIEASTIIIACCIPVLQPLVDAILGRRAFGSSPGYKNYNSSGYQNYGNSGTGKHRSNIELSDNRQGRSANRGDTADIKYLGSGAAELDSQESILRHAGPKPTDAVSRDE</sequence>
<dbReference type="EMBL" id="JAAGWQ010000013">
    <property type="protein sequence ID" value="KAF5679246.1"/>
    <property type="molecule type" value="Genomic_DNA"/>
</dbReference>
<accession>A0A8H5X0X4</accession>
<name>A0A8H5X0X4_FUSHE</name>
<dbReference type="Pfam" id="PF20684">
    <property type="entry name" value="Fung_rhodopsin"/>
    <property type="match status" value="1"/>
</dbReference>
<evidence type="ECO:0000256" key="5">
    <source>
        <dbReference type="ARBA" id="ARBA00038359"/>
    </source>
</evidence>
<reference evidence="9 10" key="1">
    <citation type="submission" date="2020-05" db="EMBL/GenBank/DDBJ databases">
        <title>Identification and distribution of gene clusters putatively required for synthesis of sphingolipid metabolism inhibitors in phylogenetically diverse species of the filamentous fungus Fusarium.</title>
        <authorList>
            <person name="Kim H.-S."/>
            <person name="Busman M."/>
            <person name="Brown D.W."/>
            <person name="Divon H."/>
            <person name="Uhlig S."/>
            <person name="Proctor R.H."/>
        </authorList>
    </citation>
    <scope>NUCLEOTIDE SEQUENCE [LARGE SCALE GENOMIC DNA]</scope>
    <source>
        <strain evidence="9 10">NRRL 20693</strain>
    </source>
</reference>
<evidence type="ECO:0000256" key="1">
    <source>
        <dbReference type="ARBA" id="ARBA00004141"/>
    </source>
</evidence>
<proteinExistence type="inferred from homology"/>
<dbReference type="InterPro" id="IPR052337">
    <property type="entry name" value="SAT4-like"/>
</dbReference>
<comment type="subcellular location">
    <subcellularLocation>
        <location evidence="1">Membrane</location>
        <topology evidence="1">Multi-pass membrane protein</topology>
    </subcellularLocation>
</comment>
<evidence type="ECO:0000256" key="2">
    <source>
        <dbReference type="ARBA" id="ARBA00022692"/>
    </source>
</evidence>
<feature type="transmembrane region" description="Helical" evidence="7">
    <location>
        <begin position="172"/>
        <end position="202"/>
    </location>
</feature>
<evidence type="ECO:0000313" key="10">
    <source>
        <dbReference type="Proteomes" id="UP000567885"/>
    </source>
</evidence>
<feature type="transmembrane region" description="Helical" evidence="7">
    <location>
        <begin position="20"/>
        <end position="41"/>
    </location>
</feature>
<dbReference type="PANTHER" id="PTHR33048">
    <property type="entry name" value="PTH11-LIKE INTEGRAL MEMBRANE PROTEIN (AFU_ORTHOLOGUE AFUA_5G11245)"/>
    <property type="match status" value="1"/>
</dbReference>
<keyword evidence="3 7" id="KW-1133">Transmembrane helix</keyword>
<evidence type="ECO:0000259" key="8">
    <source>
        <dbReference type="Pfam" id="PF20684"/>
    </source>
</evidence>
<feature type="transmembrane region" description="Helical" evidence="7">
    <location>
        <begin position="131"/>
        <end position="152"/>
    </location>
</feature>
<gene>
    <name evidence="9" type="ORF">FHETE_987</name>
</gene>
<evidence type="ECO:0000256" key="7">
    <source>
        <dbReference type="SAM" id="Phobius"/>
    </source>
</evidence>
<comment type="caution">
    <text evidence="9">The sequence shown here is derived from an EMBL/GenBank/DDBJ whole genome shotgun (WGS) entry which is preliminary data.</text>
</comment>
<feature type="transmembrane region" description="Helical" evidence="7">
    <location>
        <begin position="53"/>
        <end position="74"/>
    </location>
</feature>
<feature type="region of interest" description="Disordered" evidence="6">
    <location>
        <begin position="305"/>
        <end position="331"/>
    </location>
</feature>
<feature type="transmembrane region" description="Helical" evidence="7">
    <location>
        <begin position="214"/>
        <end position="232"/>
    </location>
</feature>
<dbReference type="OrthoDB" id="5429740at2759"/>
<evidence type="ECO:0000256" key="3">
    <source>
        <dbReference type="ARBA" id="ARBA00022989"/>
    </source>
</evidence>
<protein>
    <submittedName>
        <fullName evidence="9">Integral membrane protein PTH11</fullName>
    </submittedName>
</protein>